<evidence type="ECO:0000313" key="2">
    <source>
        <dbReference type="EMBL" id="POS82801.1"/>
    </source>
</evidence>
<comment type="caution">
    <text evidence="2">The sequence shown here is derived from an EMBL/GenBank/DDBJ whole genome shotgun (WGS) entry which is preliminary data.</text>
</comment>
<feature type="region of interest" description="Disordered" evidence="1">
    <location>
        <begin position="1"/>
        <end position="86"/>
    </location>
</feature>
<feature type="region of interest" description="Disordered" evidence="1">
    <location>
        <begin position="233"/>
        <end position="277"/>
    </location>
</feature>
<dbReference type="Gene3D" id="3.60.10.10">
    <property type="entry name" value="Endonuclease/exonuclease/phosphatase"/>
    <property type="match status" value="1"/>
</dbReference>
<feature type="compositionally biased region" description="Low complexity" evidence="1">
    <location>
        <begin position="264"/>
        <end position="276"/>
    </location>
</feature>
<accession>A0A2S4PLB2</accession>
<organism evidence="2 3">
    <name type="scientific">Erysiphe pulchra</name>
    <dbReference type="NCBI Taxonomy" id="225359"/>
    <lineage>
        <taxon>Eukaryota</taxon>
        <taxon>Fungi</taxon>
        <taxon>Dikarya</taxon>
        <taxon>Ascomycota</taxon>
        <taxon>Pezizomycotina</taxon>
        <taxon>Leotiomycetes</taxon>
        <taxon>Erysiphales</taxon>
        <taxon>Erysiphaceae</taxon>
        <taxon>Erysiphe</taxon>
    </lineage>
</organism>
<protein>
    <recommendedName>
        <fullName evidence="4">Endonuclease/exonuclease/phosphatase domain-containing protein</fullName>
    </recommendedName>
</protein>
<dbReference type="SUPFAM" id="SSF56219">
    <property type="entry name" value="DNase I-like"/>
    <property type="match status" value="1"/>
</dbReference>
<dbReference type="InterPro" id="IPR036691">
    <property type="entry name" value="Endo/exonu/phosph_ase_sf"/>
</dbReference>
<dbReference type="EMBL" id="PEDP01002244">
    <property type="protein sequence ID" value="POS82801.1"/>
    <property type="molecule type" value="Genomic_DNA"/>
</dbReference>
<feature type="compositionally biased region" description="Pro residues" evidence="1">
    <location>
        <begin position="21"/>
        <end position="37"/>
    </location>
</feature>
<keyword evidence="3" id="KW-1185">Reference proteome</keyword>
<dbReference type="Proteomes" id="UP000237438">
    <property type="component" value="Unassembled WGS sequence"/>
</dbReference>
<reference evidence="2 3" key="1">
    <citation type="submission" date="2017-10" db="EMBL/GenBank/DDBJ databases">
        <title>Development of genomic resources for the powdery mildew, Erysiphe pulchra.</title>
        <authorList>
            <person name="Wadl P.A."/>
            <person name="Mack B.M."/>
            <person name="Moore G."/>
            <person name="Beltz S.B."/>
        </authorList>
    </citation>
    <scope>NUCLEOTIDE SEQUENCE [LARGE SCALE GENOMIC DNA]</scope>
    <source>
        <strain evidence="2">Cflorida</strain>
    </source>
</reference>
<feature type="compositionally biased region" description="Polar residues" evidence="1">
    <location>
        <begin position="1"/>
        <end position="10"/>
    </location>
</feature>
<evidence type="ECO:0008006" key="4">
    <source>
        <dbReference type="Google" id="ProtNLM"/>
    </source>
</evidence>
<evidence type="ECO:0000313" key="3">
    <source>
        <dbReference type="Proteomes" id="UP000237438"/>
    </source>
</evidence>
<evidence type="ECO:0000256" key="1">
    <source>
        <dbReference type="SAM" id="MobiDB-lite"/>
    </source>
</evidence>
<gene>
    <name evidence="2" type="ORF">EPUL_004874</name>
</gene>
<feature type="region of interest" description="Disordered" evidence="1">
    <location>
        <begin position="473"/>
        <end position="503"/>
    </location>
</feature>
<sequence>MNSIEITNRNPAPPADESIQPPIPRIPSIPLTSPNPPHSTIHQIPQFQTTAEIPAQNRPKLEPVPPSKRAAQHAAESSQDSITDNHHPFLPQELVQIFKARQKQEHLWHTRLMVCTSFYSCIESAATSFKDGEDKDLAIMLQENLKSTIAKFAASDADPKAYRPQLKSSNTKHIESVKPKETSQSAPVAVSHIFYTTKLGCKVQNSINPTLPPKHIINMSSWSTVVRNSFKKTKMVQSPVSQKTTQNQPKSSGHQLNCRLVNNKTPTPTPTQQTTKPQDKRLFIRLLNEHDWRKLPPAGIREIIVIKLSISPSAIGKIKPVRTGFALSPCTNEAREASLIQRFVFPLLERIPKSLHTLNGQVEATKELLSQEIERVTKMCPSFLKLYGRNVLEAPHRTWMAFFTKAPRPGFRMFDESGVMRTFKKQQSPEFCKRCNGHHPPKNCSRAPSCGNCGSTMHSEDSCIAQTRCKNCGGPHRSDSKKCLARPSRSGLPSKEQLKPYRQAGEREYQAILRANSAEKMANMTERESDTTTSSQSLEITDASPIEETIVGAMPPQNPSAVQLLLNWVPPSKAIAVGDFNSVHWVRQPGARCTYGQGEEIEKWARLHNISCLIIGEPTYCAGNSLDLGWSNISRTCAWVEREKCVTSDHLPIFGSVISNPKVSHTSEGPLRVTKDRLPQFAKVVARWMTPVSEPKSIVELAENICIVLTDALKIVGS</sequence>
<feature type="compositionally biased region" description="Polar residues" evidence="1">
    <location>
        <begin position="235"/>
        <end position="263"/>
    </location>
</feature>
<name>A0A2S4PLB2_9PEZI</name>
<dbReference type="AlphaFoldDB" id="A0A2S4PLB2"/>
<proteinExistence type="predicted"/>
<feature type="compositionally biased region" description="Polar residues" evidence="1">
    <location>
        <begin position="38"/>
        <end position="51"/>
    </location>
</feature>